<evidence type="ECO:0000313" key="2">
    <source>
        <dbReference type="EMBL" id="KAF6114795.1"/>
    </source>
</evidence>
<reference evidence="2 3" key="1">
    <citation type="journal article" date="2020" name="Nature">
        <title>Six reference-quality genomes reveal evolution of bat adaptations.</title>
        <authorList>
            <person name="Jebb D."/>
            <person name="Huang Z."/>
            <person name="Pippel M."/>
            <person name="Hughes G.M."/>
            <person name="Lavrichenko K."/>
            <person name="Devanna P."/>
            <person name="Winkler S."/>
            <person name="Jermiin L.S."/>
            <person name="Skirmuntt E.C."/>
            <person name="Katzourakis A."/>
            <person name="Burkitt-Gray L."/>
            <person name="Ray D.A."/>
            <person name="Sullivan K.A.M."/>
            <person name="Roscito J.G."/>
            <person name="Kirilenko B.M."/>
            <person name="Davalos L.M."/>
            <person name="Corthals A.P."/>
            <person name="Power M.L."/>
            <person name="Jones G."/>
            <person name="Ransome R.D."/>
            <person name="Dechmann D.K.N."/>
            <person name="Locatelli A.G."/>
            <person name="Puechmaille S.J."/>
            <person name="Fedrigo O."/>
            <person name="Jarvis E.D."/>
            <person name="Hiller M."/>
            <person name="Vernes S.C."/>
            <person name="Myers E.W."/>
            <person name="Teeling E.C."/>
        </authorList>
    </citation>
    <scope>NUCLEOTIDE SEQUENCE [LARGE SCALE GENOMIC DNA]</scope>
    <source>
        <strain evidence="2">Bat1K_MPI-CBG_1</strain>
    </source>
</reference>
<gene>
    <name evidence="2" type="ORF">HJG60_010721</name>
</gene>
<sequence>MNKPHAHLHKECLHWIAVLNVCSLGRSGPLNRTLPANGRQASSAPCSLGCGLTEREGLPRPEEGEHGELLIRLEGRRGGEREERKERRARRMHPVGCGRKWALPRPPPNISGSTYSITSSEREFSKSGAKFQDCATHRKWERRGRPQDPAKTPGVHAVL</sequence>
<dbReference type="EMBL" id="JABVXQ010000004">
    <property type="protein sequence ID" value="KAF6114795.1"/>
    <property type="molecule type" value="Genomic_DNA"/>
</dbReference>
<organism evidence="2 3">
    <name type="scientific">Phyllostomus discolor</name>
    <name type="common">pale spear-nosed bat</name>
    <dbReference type="NCBI Taxonomy" id="89673"/>
    <lineage>
        <taxon>Eukaryota</taxon>
        <taxon>Metazoa</taxon>
        <taxon>Chordata</taxon>
        <taxon>Craniata</taxon>
        <taxon>Vertebrata</taxon>
        <taxon>Euteleostomi</taxon>
        <taxon>Mammalia</taxon>
        <taxon>Eutheria</taxon>
        <taxon>Laurasiatheria</taxon>
        <taxon>Chiroptera</taxon>
        <taxon>Yangochiroptera</taxon>
        <taxon>Phyllostomidae</taxon>
        <taxon>Phyllostominae</taxon>
        <taxon>Phyllostomus</taxon>
    </lineage>
</organism>
<comment type="caution">
    <text evidence="2">The sequence shown here is derived from an EMBL/GenBank/DDBJ whole genome shotgun (WGS) entry which is preliminary data.</text>
</comment>
<accession>A0A834ALV1</accession>
<protein>
    <submittedName>
        <fullName evidence="2">Uncharacterized protein</fullName>
    </submittedName>
</protein>
<dbReference type="AlphaFoldDB" id="A0A834ALV1"/>
<feature type="region of interest" description="Disordered" evidence="1">
    <location>
        <begin position="55"/>
        <end position="159"/>
    </location>
</feature>
<dbReference type="Proteomes" id="UP000664940">
    <property type="component" value="Unassembled WGS sequence"/>
</dbReference>
<proteinExistence type="predicted"/>
<evidence type="ECO:0000256" key="1">
    <source>
        <dbReference type="SAM" id="MobiDB-lite"/>
    </source>
</evidence>
<name>A0A834ALV1_9CHIR</name>
<feature type="compositionally biased region" description="Basic and acidic residues" evidence="1">
    <location>
        <begin position="135"/>
        <end position="148"/>
    </location>
</feature>
<feature type="compositionally biased region" description="Basic and acidic residues" evidence="1">
    <location>
        <begin position="55"/>
        <end position="86"/>
    </location>
</feature>
<feature type="compositionally biased region" description="Polar residues" evidence="1">
    <location>
        <begin position="110"/>
        <end position="119"/>
    </location>
</feature>
<evidence type="ECO:0000313" key="3">
    <source>
        <dbReference type="Proteomes" id="UP000664940"/>
    </source>
</evidence>